<evidence type="ECO:0000256" key="1">
    <source>
        <dbReference type="ARBA" id="ARBA00003478"/>
    </source>
</evidence>
<evidence type="ECO:0000256" key="10">
    <source>
        <dbReference type="HAMAP-Rule" id="MF_01331"/>
    </source>
</evidence>
<keyword evidence="16" id="KW-1185">Reference proteome</keyword>
<dbReference type="InterPro" id="IPR036394">
    <property type="entry name" value="Ribosomal_uL22_sf"/>
</dbReference>
<dbReference type="PROSITE" id="PS00464">
    <property type="entry name" value="RIBOSOMAL_L22"/>
    <property type="match status" value="1"/>
</dbReference>
<sequence length="110" mass="12179">MEAKAHLRYVRISPRKIQIVCDLIRGKSVAQATAILMNTPKAASEPLLKLLKSAAANAENNHGMDPEKLYVSETFATPGPIIKRMMPRAQGRGYRINKRTSHVTIAVAER</sequence>
<dbReference type="InterPro" id="IPR001063">
    <property type="entry name" value="Ribosomal_uL22"/>
</dbReference>
<dbReference type="STRING" id="1297617.IB211_03040c"/>
<evidence type="ECO:0000256" key="4">
    <source>
        <dbReference type="ARBA" id="ARBA00022730"/>
    </source>
</evidence>
<dbReference type="OrthoDB" id="9805969at2"/>
<dbReference type="NCBIfam" id="TIGR01044">
    <property type="entry name" value="rplV_bact"/>
    <property type="match status" value="1"/>
</dbReference>
<dbReference type="EMBL" id="QEKK01000007">
    <property type="protein sequence ID" value="PVY48471.1"/>
    <property type="molecule type" value="Genomic_DNA"/>
</dbReference>
<evidence type="ECO:0000256" key="13">
    <source>
        <dbReference type="RuleBase" id="RU004008"/>
    </source>
</evidence>
<keyword evidence="4 10" id="KW-0699">rRNA-binding</keyword>
<reference evidence="16" key="2">
    <citation type="submission" date="2015-04" db="EMBL/GenBank/DDBJ databases">
        <title>A butyrogenic pathway from the amino acid lysine in a human gut commensal.</title>
        <authorList>
            <person name="de Vos W.M."/>
            <person name="Bui N.T.P."/>
            <person name="Plugge C.M."/>
            <person name="Ritari J."/>
        </authorList>
    </citation>
    <scope>NUCLEOTIDE SEQUENCE [LARGE SCALE GENOMIC DNA]</scope>
    <source>
        <strain evidence="16">AF211</strain>
    </source>
</reference>
<evidence type="ECO:0000256" key="7">
    <source>
        <dbReference type="ARBA" id="ARBA00023274"/>
    </source>
</evidence>
<comment type="function">
    <text evidence="1 10">The globular domain of the protein is located near the polypeptide exit tunnel on the outside of the subunit, while an extended beta-hairpin is found that lines the wall of the exit tunnel in the center of the 70S ribosome.</text>
</comment>
<organism evidence="14 16">
    <name type="scientific">Intestinimonas butyriciproducens</name>
    <dbReference type="NCBI Taxonomy" id="1297617"/>
    <lineage>
        <taxon>Bacteria</taxon>
        <taxon>Bacillati</taxon>
        <taxon>Bacillota</taxon>
        <taxon>Clostridia</taxon>
        <taxon>Eubacteriales</taxon>
        <taxon>Intestinimonas</taxon>
    </lineage>
</organism>
<protein>
    <recommendedName>
        <fullName evidence="9 10">Large ribosomal subunit protein uL22</fullName>
    </recommendedName>
</protein>
<dbReference type="Gene3D" id="3.90.470.10">
    <property type="entry name" value="Ribosomal protein L22/L17"/>
    <property type="match status" value="1"/>
</dbReference>
<evidence type="ECO:0000313" key="14">
    <source>
        <dbReference type="EMBL" id="ALP95431.1"/>
    </source>
</evidence>
<evidence type="ECO:0000313" key="17">
    <source>
        <dbReference type="Proteomes" id="UP000245778"/>
    </source>
</evidence>
<evidence type="ECO:0000256" key="8">
    <source>
        <dbReference type="ARBA" id="ARBA00025084"/>
    </source>
</evidence>
<dbReference type="eggNOG" id="COG0091">
    <property type="taxonomic scope" value="Bacteria"/>
</dbReference>
<dbReference type="GO" id="GO:0019843">
    <property type="term" value="F:rRNA binding"/>
    <property type="evidence" value="ECO:0007669"/>
    <property type="project" value="UniProtKB-UniRule"/>
</dbReference>
<dbReference type="InterPro" id="IPR005727">
    <property type="entry name" value="Ribosomal_uL22_bac/chlpt-type"/>
</dbReference>
<accession>A0A0S2W8G3</accession>
<dbReference type="Proteomes" id="UP000064844">
    <property type="component" value="Chromosome"/>
</dbReference>
<keyword evidence="5 10" id="KW-0694">RNA-binding</keyword>
<dbReference type="Proteomes" id="UP000245778">
    <property type="component" value="Unassembled WGS sequence"/>
</dbReference>
<name>A0A0S2W8G3_9FIRM</name>
<dbReference type="PANTHER" id="PTHR13501">
    <property type="entry name" value="CHLOROPLAST 50S RIBOSOMAL PROTEIN L22-RELATED"/>
    <property type="match status" value="1"/>
</dbReference>
<evidence type="ECO:0000256" key="2">
    <source>
        <dbReference type="ARBA" id="ARBA00009451"/>
    </source>
</evidence>
<comment type="subunit">
    <text evidence="3 10 12">Part of the 50S ribosomal subunit.</text>
</comment>
<evidence type="ECO:0000256" key="3">
    <source>
        <dbReference type="ARBA" id="ARBA00011838"/>
    </source>
</evidence>
<dbReference type="AlphaFoldDB" id="A0A0S2W8G3"/>
<dbReference type="RefSeq" id="WP_033116908.1">
    <property type="nucleotide sequence ID" value="NZ_CALICV010000045.1"/>
</dbReference>
<comment type="function">
    <text evidence="10 13">This protein binds specifically to 23S rRNA; its binding is stimulated by other ribosomal proteins, e.g., L4, L17, and L20. It is important during the early stages of 50S assembly. It makes multiple contacts with different domains of the 23S rRNA in the assembled 50S subunit and ribosome.</text>
</comment>
<evidence type="ECO:0000313" key="16">
    <source>
        <dbReference type="Proteomes" id="UP000064844"/>
    </source>
</evidence>
<evidence type="ECO:0000256" key="12">
    <source>
        <dbReference type="RuleBase" id="RU004006"/>
    </source>
</evidence>
<reference evidence="14 16" key="1">
    <citation type="journal article" date="2015" name="Nat. Commun.">
        <title>Production of butyrate from lysine and the Amadori product fructoselysine by a human gut commensal.</title>
        <authorList>
            <person name="Bui T.P."/>
            <person name="Ritari J."/>
            <person name="Boeren S."/>
            <person name="de Waard P."/>
            <person name="Plugge C.M."/>
            <person name="de Vos W.M."/>
        </authorList>
    </citation>
    <scope>NUCLEOTIDE SEQUENCE [LARGE SCALE GENOMIC DNA]</scope>
    <source>
        <strain evidence="14 16">AF211</strain>
    </source>
</reference>
<dbReference type="InterPro" id="IPR018260">
    <property type="entry name" value="Ribosomal_uL22_CS"/>
</dbReference>
<dbReference type="CDD" id="cd00336">
    <property type="entry name" value="Ribosomal_L22"/>
    <property type="match status" value="1"/>
</dbReference>
<evidence type="ECO:0000256" key="6">
    <source>
        <dbReference type="ARBA" id="ARBA00022980"/>
    </source>
</evidence>
<dbReference type="GO" id="GO:0003735">
    <property type="term" value="F:structural constituent of ribosome"/>
    <property type="evidence" value="ECO:0007669"/>
    <property type="project" value="InterPro"/>
</dbReference>
<dbReference type="KEGG" id="ibu:IB211_03040c"/>
<evidence type="ECO:0000313" key="15">
    <source>
        <dbReference type="EMBL" id="PVY48471.1"/>
    </source>
</evidence>
<dbReference type="PANTHER" id="PTHR13501:SF8">
    <property type="entry name" value="LARGE RIBOSOMAL SUBUNIT PROTEIN UL22M"/>
    <property type="match status" value="1"/>
</dbReference>
<dbReference type="Pfam" id="PF00237">
    <property type="entry name" value="Ribosomal_L22"/>
    <property type="match status" value="1"/>
</dbReference>
<keyword evidence="6 10" id="KW-0689">Ribosomal protein</keyword>
<comment type="function">
    <text evidence="8">This protein binds specifically to 23S rRNA; its binding is stimulated by other ribosomal proteins, e.g. L4, L17, and L20. It is important during the early stages of 50S assembly. It makes multiple contacts with different domains of the 23S rRNA in the assembled 50S subunit and ribosome.</text>
</comment>
<dbReference type="EMBL" id="CP011307">
    <property type="protein sequence ID" value="ALP95431.1"/>
    <property type="molecule type" value="Genomic_DNA"/>
</dbReference>
<comment type="similarity">
    <text evidence="2 10 11">Belongs to the universal ribosomal protein uL22 family.</text>
</comment>
<keyword evidence="7 10" id="KW-0687">Ribonucleoprotein</keyword>
<dbReference type="GO" id="GO:0006412">
    <property type="term" value="P:translation"/>
    <property type="evidence" value="ECO:0007669"/>
    <property type="project" value="UniProtKB-UniRule"/>
</dbReference>
<evidence type="ECO:0000256" key="11">
    <source>
        <dbReference type="RuleBase" id="RU004005"/>
    </source>
</evidence>
<reference evidence="15 17" key="3">
    <citation type="submission" date="2018-04" db="EMBL/GenBank/DDBJ databases">
        <title>Genomic Encyclopedia of Type Strains, Phase IV (KMG-IV): sequencing the most valuable type-strain genomes for metagenomic binning, comparative biology and taxonomic classification.</title>
        <authorList>
            <person name="Goeker M."/>
        </authorList>
    </citation>
    <scope>NUCLEOTIDE SEQUENCE [LARGE SCALE GENOMIC DNA]</scope>
    <source>
        <strain evidence="15 17">DSM 26588</strain>
    </source>
</reference>
<proteinExistence type="inferred from homology"/>
<dbReference type="GeneID" id="93230415"/>
<evidence type="ECO:0000256" key="9">
    <source>
        <dbReference type="ARBA" id="ARBA00035207"/>
    </source>
</evidence>
<evidence type="ECO:0000256" key="5">
    <source>
        <dbReference type="ARBA" id="ARBA00022884"/>
    </source>
</evidence>
<dbReference type="HAMAP" id="MF_01331_B">
    <property type="entry name" value="Ribosomal_uL22_B"/>
    <property type="match status" value="1"/>
</dbReference>
<gene>
    <name evidence="10" type="primary">rplV</name>
    <name evidence="15" type="ORF">C7373_107221</name>
    <name evidence="14" type="ORF">IB211_03040c</name>
</gene>
<dbReference type="GO" id="GO:0022625">
    <property type="term" value="C:cytosolic large ribosomal subunit"/>
    <property type="evidence" value="ECO:0007669"/>
    <property type="project" value="TreeGrafter"/>
</dbReference>
<dbReference type="InterPro" id="IPR047867">
    <property type="entry name" value="Ribosomal_uL22_bac/org-type"/>
</dbReference>
<dbReference type="PATRIC" id="fig|1297617.4.peg.3121"/>
<dbReference type="SUPFAM" id="SSF54843">
    <property type="entry name" value="Ribosomal protein L22"/>
    <property type="match status" value="1"/>
</dbReference>